<dbReference type="InterPro" id="IPR038135">
    <property type="entry name" value="Methylthiotransferase_N_sf"/>
</dbReference>
<feature type="binding site" evidence="10">
    <location>
        <position position="47"/>
    </location>
    <ligand>
        <name>[4Fe-4S] cluster</name>
        <dbReference type="ChEBI" id="CHEBI:49883"/>
        <label>1</label>
    </ligand>
</feature>
<feature type="binding site" evidence="10">
    <location>
        <position position="160"/>
    </location>
    <ligand>
        <name>[4Fe-4S] cluster</name>
        <dbReference type="ChEBI" id="CHEBI:49883"/>
        <label>2</label>
        <note>4Fe-4S-S-AdoMet</note>
    </ligand>
</feature>
<dbReference type="Pfam" id="PF00919">
    <property type="entry name" value="UPF0004"/>
    <property type="match status" value="1"/>
</dbReference>
<dbReference type="RefSeq" id="WP_096919930.1">
    <property type="nucleotide sequence ID" value="NZ_CP029487.1"/>
</dbReference>
<dbReference type="Pfam" id="PF04055">
    <property type="entry name" value="Radical_SAM"/>
    <property type="match status" value="1"/>
</dbReference>
<evidence type="ECO:0000256" key="5">
    <source>
        <dbReference type="ARBA" id="ARBA00022691"/>
    </source>
</evidence>
<dbReference type="InterPro" id="IPR023404">
    <property type="entry name" value="rSAM_horseshoe"/>
</dbReference>
<dbReference type="InterPro" id="IPR013848">
    <property type="entry name" value="Methylthiotransferase_N"/>
</dbReference>
<comment type="similarity">
    <text evidence="10">Belongs to the methylthiotransferase family. RimO subfamily.</text>
</comment>
<dbReference type="Pfam" id="PF18693">
    <property type="entry name" value="TRAM_2"/>
    <property type="match status" value="1"/>
</dbReference>
<evidence type="ECO:0000256" key="6">
    <source>
        <dbReference type="ARBA" id="ARBA00022723"/>
    </source>
</evidence>
<dbReference type="SUPFAM" id="SSF102114">
    <property type="entry name" value="Radical SAM enzymes"/>
    <property type="match status" value="1"/>
</dbReference>
<sequence>MKKIHITTLGCDKNTVDAQQMLGMLAENGYTIEPDPAQAEIIVVNTCCFIQAAKEESIEYILEYAGYKESGPCEILVVAGCMAERYHKELAEEMPEVDGFLGVGHIDNIIDLIKSIESGRGGETLAGDIDRPYLEEMPRYIEDNTITAYLKISEGCDHHCTYCVIPKIRGRHRSRQPEAIYREAAYLEEKGIRELIIIAQDITQYGNDLDEEIDLAGLLTRLSEDFSFHWIRLLYMYPEGITEALLDVIAGHENICHYFDIPIQHTEDKILKRMGRPVSKSHLFEQVGLIRKKLPDAVLRTAIITGFPGETEEDHEGLLASLRALKINRLGVFKYSQEEGTPAAAFPNQVDEAVMERRWNEIYGQQEEITAEANEAFVGKSLDVLIEEMEAPGTYSGRTYGDAPEIDCMVFANSGEEVLDIGNFYKVKIIQTLDYDLIGDVESELT</sequence>
<dbReference type="CDD" id="cd01335">
    <property type="entry name" value="Radical_SAM"/>
    <property type="match status" value="1"/>
</dbReference>
<dbReference type="InterPro" id="IPR002792">
    <property type="entry name" value="TRAM_dom"/>
</dbReference>
<dbReference type="HAMAP" id="MF_01865">
    <property type="entry name" value="MTTase_RimO"/>
    <property type="match status" value="1"/>
</dbReference>
<dbReference type="InterPro" id="IPR058240">
    <property type="entry name" value="rSAM_sf"/>
</dbReference>
<comment type="cofactor">
    <cofactor evidence="10">
        <name>[4Fe-4S] cluster</name>
        <dbReference type="ChEBI" id="CHEBI:49883"/>
    </cofactor>
    <text evidence="10">Binds 2 [4Fe-4S] clusters. One cluster is coordinated with 3 cysteines and an exchangeable S-adenosyl-L-methionine.</text>
</comment>
<evidence type="ECO:0000256" key="3">
    <source>
        <dbReference type="ARBA" id="ARBA00022490"/>
    </source>
</evidence>
<keyword evidence="8 10" id="KW-0411">Iron-sulfur</keyword>
<dbReference type="PROSITE" id="PS51918">
    <property type="entry name" value="RADICAL_SAM"/>
    <property type="match status" value="1"/>
</dbReference>
<dbReference type="GO" id="GO:0005829">
    <property type="term" value="C:cytosol"/>
    <property type="evidence" value="ECO:0007669"/>
    <property type="project" value="TreeGrafter"/>
</dbReference>
<keyword evidence="14" id="KW-0689">Ribosomal protein</keyword>
<dbReference type="NCBIfam" id="TIGR01125">
    <property type="entry name" value="30S ribosomal protein S12 methylthiotransferase RimO"/>
    <property type="match status" value="1"/>
</dbReference>
<dbReference type="FunFam" id="3.80.30.20:FF:000001">
    <property type="entry name" value="tRNA-2-methylthio-N(6)-dimethylallyladenosine synthase 2"/>
    <property type="match status" value="1"/>
</dbReference>
<dbReference type="PROSITE" id="PS50926">
    <property type="entry name" value="TRAM"/>
    <property type="match status" value="1"/>
</dbReference>
<dbReference type="SFLD" id="SFLDF00274">
    <property type="entry name" value="ribosomal_protein_S12_methylth"/>
    <property type="match status" value="1"/>
</dbReference>
<gene>
    <name evidence="10 14" type="primary">rimO</name>
    <name evidence="14" type="ORF">CPZ25_002900</name>
</gene>
<dbReference type="SFLD" id="SFLDG01061">
    <property type="entry name" value="methylthiotransferase"/>
    <property type="match status" value="1"/>
</dbReference>
<dbReference type="GO" id="GO:0005840">
    <property type="term" value="C:ribosome"/>
    <property type="evidence" value="ECO:0007669"/>
    <property type="project" value="UniProtKB-KW"/>
</dbReference>
<evidence type="ECO:0000256" key="4">
    <source>
        <dbReference type="ARBA" id="ARBA00022679"/>
    </source>
</evidence>
<evidence type="ECO:0000256" key="9">
    <source>
        <dbReference type="ARBA" id="ARBA00051425"/>
    </source>
</evidence>
<keyword evidence="5 10" id="KW-0949">S-adenosyl-L-methionine</keyword>
<dbReference type="PROSITE" id="PS01278">
    <property type="entry name" value="MTTASE_RADICAL"/>
    <property type="match status" value="1"/>
</dbReference>
<feature type="domain" description="TRAM" evidence="11">
    <location>
        <begin position="375"/>
        <end position="443"/>
    </location>
</feature>
<dbReference type="Proteomes" id="UP000218387">
    <property type="component" value="Chromosome"/>
</dbReference>
<evidence type="ECO:0000313" key="15">
    <source>
        <dbReference type="Proteomes" id="UP000218387"/>
    </source>
</evidence>
<dbReference type="GO" id="GO:0046872">
    <property type="term" value="F:metal ion binding"/>
    <property type="evidence" value="ECO:0007669"/>
    <property type="project" value="UniProtKB-KW"/>
</dbReference>
<keyword evidence="7 10" id="KW-0408">Iron</keyword>
<keyword evidence="6 10" id="KW-0479">Metal-binding</keyword>
<name>A0A4V1GLM5_EUBML</name>
<protein>
    <recommendedName>
        <fullName evidence="10">Ribosomal protein uS12 methylthiotransferase RimO</fullName>
        <shortName evidence="10">uS12 MTTase</shortName>
        <shortName evidence="10">uS12 methylthiotransferase</shortName>
        <ecNumber evidence="10">2.8.4.4</ecNumber>
    </recommendedName>
    <alternativeName>
        <fullName evidence="10">Ribosomal protein uS12 (aspartate-C(3))-methylthiotransferase</fullName>
    </alternativeName>
    <alternativeName>
        <fullName evidence="10">Ribosome maturation factor RimO</fullName>
    </alternativeName>
</protein>
<dbReference type="InterPro" id="IPR020612">
    <property type="entry name" value="Methylthiotransferase_CS"/>
</dbReference>
<evidence type="ECO:0000259" key="11">
    <source>
        <dbReference type="PROSITE" id="PS50926"/>
    </source>
</evidence>
<dbReference type="InterPro" id="IPR005840">
    <property type="entry name" value="Ribosomal_uS12_MeSTrfase_RimO"/>
</dbReference>
<evidence type="ECO:0000256" key="1">
    <source>
        <dbReference type="ARBA" id="ARBA00003234"/>
    </source>
</evidence>
<dbReference type="InterPro" id="IPR012340">
    <property type="entry name" value="NA-bd_OB-fold"/>
</dbReference>
<evidence type="ECO:0000256" key="8">
    <source>
        <dbReference type="ARBA" id="ARBA00023014"/>
    </source>
</evidence>
<dbReference type="NCBIfam" id="TIGR00089">
    <property type="entry name" value="MiaB/RimO family radical SAM methylthiotransferase"/>
    <property type="match status" value="1"/>
</dbReference>
<feature type="binding site" evidence="10">
    <location>
        <position position="163"/>
    </location>
    <ligand>
        <name>[4Fe-4S] cluster</name>
        <dbReference type="ChEBI" id="CHEBI:49883"/>
        <label>2</label>
        <note>4Fe-4S-S-AdoMet</note>
    </ligand>
</feature>
<feature type="domain" description="Radical SAM core" evidence="13">
    <location>
        <begin position="142"/>
        <end position="372"/>
    </location>
</feature>
<dbReference type="EMBL" id="CP029487">
    <property type="protein sequence ID" value="QCT70306.1"/>
    <property type="molecule type" value="Genomic_DNA"/>
</dbReference>
<keyword evidence="2 10" id="KW-0004">4Fe-4S</keyword>
<feature type="binding site" evidence="10">
    <location>
        <position position="81"/>
    </location>
    <ligand>
        <name>[4Fe-4S] cluster</name>
        <dbReference type="ChEBI" id="CHEBI:49883"/>
        <label>1</label>
    </ligand>
</feature>
<dbReference type="Gene3D" id="2.40.50.140">
    <property type="entry name" value="Nucleic acid-binding proteins"/>
    <property type="match status" value="1"/>
</dbReference>
<dbReference type="PROSITE" id="PS51449">
    <property type="entry name" value="MTTASE_N"/>
    <property type="match status" value="1"/>
</dbReference>
<dbReference type="PANTHER" id="PTHR43837:SF1">
    <property type="entry name" value="RIBOSOMAL PROTEIN US12 METHYLTHIOTRANSFERASE RIMO"/>
    <property type="match status" value="1"/>
</dbReference>
<dbReference type="PANTHER" id="PTHR43837">
    <property type="entry name" value="RIBOSOMAL PROTEIN S12 METHYLTHIOTRANSFERASE RIMO"/>
    <property type="match status" value="1"/>
</dbReference>
<feature type="binding site" evidence="10">
    <location>
        <position position="11"/>
    </location>
    <ligand>
        <name>[4Fe-4S] cluster</name>
        <dbReference type="ChEBI" id="CHEBI:49883"/>
        <label>1</label>
    </ligand>
</feature>
<keyword evidence="15" id="KW-1185">Reference proteome</keyword>
<evidence type="ECO:0000256" key="7">
    <source>
        <dbReference type="ARBA" id="ARBA00023004"/>
    </source>
</evidence>
<accession>A0A4V1GLM5</accession>
<dbReference type="InterPro" id="IPR007197">
    <property type="entry name" value="rSAM"/>
</dbReference>
<dbReference type="GO" id="GO:0035599">
    <property type="term" value="F:aspartic acid methylthiotransferase activity"/>
    <property type="evidence" value="ECO:0007669"/>
    <property type="project" value="TreeGrafter"/>
</dbReference>
<dbReference type="SFLD" id="SFLDG01082">
    <property type="entry name" value="B12-binding_domain_containing"/>
    <property type="match status" value="1"/>
</dbReference>
<feature type="domain" description="MTTase N-terminal" evidence="12">
    <location>
        <begin position="2"/>
        <end position="118"/>
    </location>
</feature>
<dbReference type="EC" id="2.8.4.4" evidence="10"/>
<keyword evidence="4 10" id="KW-0808">Transferase</keyword>
<dbReference type="Gene3D" id="3.80.30.20">
    <property type="entry name" value="tm_1862 like domain"/>
    <property type="match status" value="1"/>
</dbReference>
<reference evidence="14 15" key="1">
    <citation type="submission" date="2018-05" db="EMBL/GenBank/DDBJ databases">
        <title>Genome comparison of Eubacterium sp.</title>
        <authorList>
            <person name="Feng Y."/>
            <person name="Sanchez-Andrea I."/>
            <person name="Stams A.J.M."/>
            <person name="De Vos W.M."/>
        </authorList>
    </citation>
    <scope>NUCLEOTIDE SEQUENCE [LARGE SCALE GENOMIC DNA]</scope>
    <source>
        <strain evidence="14 15">YI</strain>
    </source>
</reference>
<evidence type="ECO:0000256" key="2">
    <source>
        <dbReference type="ARBA" id="ARBA00022485"/>
    </source>
</evidence>
<dbReference type="SFLD" id="SFLDS00029">
    <property type="entry name" value="Radical_SAM"/>
    <property type="match status" value="1"/>
</dbReference>
<dbReference type="GO" id="GO:0035597">
    <property type="term" value="F:tRNA-2-methylthio-N(6)-dimethylallyladenosine(37) synthase activity"/>
    <property type="evidence" value="ECO:0007669"/>
    <property type="project" value="UniProtKB-EC"/>
</dbReference>
<keyword evidence="3 10" id="KW-0963">Cytoplasm</keyword>
<dbReference type="KEGG" id="emt:CPZ25_002900"/>
<comment type="catalytic activity">
    <reaction evidence="9">
        <text>N(6)-dimethylallyladenosine(37) in tRNA + (sulfur carrier)-SH + AH2 + 2 S-adenosyl-L-methionine = 2-methylsulfanyl-N(6)-dimethylallyladenosine(37) in tRNA + (sulfur carrier)-H + 5'-deoxyadenosine + L-methionine + A + S-adenosyl-L-homocysteine + 2 H(+)</text>
        <dbReference type="Rhea" id="RHEA:37067"/>
        <dbReference type="Rhea" id="RHEA-COMP:10375"/>
        <dbReference type="Rhea" id="RHEA-COMP:10376"/>
        <dbReference type="Rhea" id="RHEA-COMP:14737"/>
        <dbReference type="Rhea" id="RHEA-COMP:14739"/>
        <dbReference type="ChEBI" id="CHEBI:13193"/>
        <dbReference type="ChEBI" id="CHEBI:15378"/>
        <dbReference type="ChEBI" id="CHEBI:17319"/>
        <dbReference type="ChEBI" id="CHEBI:17499"/>
        <dbReference type="ChEBI" id="CHEBI:29917"/>
        <dbReference type="ChEBI" id="CHEBI:57844"/>
        <dbReference type="ChEBI" id="CHEBI:57856"/>
        <dbReference type="ChEBI" id="CHEBI:59789"/>
        <dbReference type="ChEBI" id="CHEBI:64428"/>
        <dbReference type="ChEBI" id="CHEBI:74415"/>
        <dbReference type="ChEBI" id="CHEBI:74417"/>
        <dbReference type="EC" id="2.8.4.3"/>
    </reaction>
</comment>
<keyword evidence="14" id="KW-0687">Ribonucleoprotein</keyword>
<dbReference type="AlphaFoldDB" id="A0A4V1GLM5"/>
<proteinExistence type="inferred from homology"/>
<evidence type="ECO:0000259" key="12">
    <source>
        <dbReference type="PROSITE" id="PS51449"/>
    </source>
</evidence>
<organism evidence="14 15">
    <name type="scientific">Eubacterium maltosivorans</name>
    <dbReference type="NCBI Taxonomy" id="2041044"/>
    <lineage>
        <taxon>Bacteria</taxon>
        <taxon>Bacillati</taxon>
        <taxon>Bacillota</taxon>
        <taxon>Clostridia</taxon>
        <taxon>Eubacteriales</taxon>
        <taxon>Eubacteriaceae</taxon>
        <taxon>Eubacterium</taxon>
    </lineage>
</organism>
<dbReference type="GO" id="GO:0051539">
    <property type="term" value="F:4 iron, 4 sulfur cluster binding"/>
    <property type="evidence" value="ECO:0007669"/>
    <property type="project" value="UniProtKB-UniRule"/>
</dbReference>
<dbReference type="InterPro" id="IPR005839">
    <property type="entry name" value="Methylthiotransferase"/>
</dbReference>
<evidence type="ECO:0000313" key="14">
    <source>
        <dbReference type="EMBL" id="QCT70306.1"/>
    </source>
</evidence>
<dbReference type="GO" id="GO:0103039">
    <property type="term" value="F:protein methylthiotransferase activity"/>
    <property type="evidence" value="ECO:0007669"/>
    <property type="project" value="UniProtKB-EC"/>
</dbReference>
<evidence type="ECO:0000256" key="10">
    <source>
        <dbReference type="HAMAP-Rule" id="MF_01865"/>
    </source>
</evidence>
<feature type="binding site" evidence="10">
    <location>
        <position position="156"/>
    </location>
    <ligand>
        <name>[4Fe-4S] cluster</name>
        <dbReference type="ChEBI" id="CHEBI:49883"/>
        <label>2</label>
        <note>4Fe-4S-S-AdoMet</note>
    </ligand>
</feature>
<comment type="catalytic activity">
    <reaction evidence="10">
        <text>L-aspartate(89)-[ribosomal protein uS12]-hydrogen + (sulfur carrier)-SH + AH2 + 2 S-adenosyl-L-methionine = 3-methylsulfanyl-L-aspartate(89)-[ribosomal protein uS12]-hydrogen + (sulfur carrier)-H + 5'-deoxyadenosine + L-methionine + A + S-adenosyl-L-homocysteine + 2 H(+)</text>
        <dbReference type="Rhea" id="RHEA:37087"/>
        <dbReference type="Rhea" id="RHEA-COMP:10460"/>
        <dbReference type="Rhea" id="RHEA-COMP:10461"/>
        <dbReference type="Rhea" id="RHEA-COMP:14737"/>
        <dbReference type="Rhea" id="RHEA-COMP:14739"/>
        <dbReference type="ChEBI" id="CHEBI:13193"/>
        <dbReference type="ChEBI" id="CHEBI:15378"/>
        <dbReference type="ChEBI" id="CHEBI:17319"/>
        <dbReference type="ChEBI" id="CHEBI:17499"/>
        <dbReference type="ChEBI" id="CHEBI:29917"/>
        <dbReference type="ChEBI" id="CHEBI:29961"/>
        <dbReference type="ChEBI" id="CHEBI:57844"/>
        <dbReference type="ChEBI" id="CHEBI:57856"/>
        <dbReference type="ChEBI" id="CHEBI:59789"/>
        <dbReference type="ChEBI" id="CHEBI:64428"/>
        <dbReference type="ChEBI" id="CHEBI:73599"/>
        <dbReference type="EC" id="2.8.4.4"/>
    </reaction>
</comment>
<dbReference type="SMART" id="SM00729">
    <property type="entry name" value="Elp3"/>
    <property type="match status" value="1"/>
</dbReference>
<comment type="function">
    <text evidence="10">Catalyzes the methylthiolation of an aspartic acid residue of ribosomal protein uS12.</text>
</comment>
<dbReference type="Gene3D" id="3.40.50.12160">
    <property type="entry name" value="Methylthiotransferase, N-terminal domain"/>
    <property type="match status" value="1"/>
</dbReference>
<comment type="subcellular location">
    <subcellularLocation>
        <location evidence="10">Cytoplasm</location>
    </subcellularLocation>
</comment>
<evidence type="ECO:0000259" key="13">
    <source>
        <dbReference type="PROSITE" id="PS51918"/>
    </source>
</evidence>
<dbReference type="FunFam" id="3.40.50.12160:FF:000003">
    <property type="entry name" value="CDK5 regulatory subunit-associated protein 1"/>
    <property type="match status" value="1"/>
</dbReference>
<comment type="function">
    <text evidence="1">Catalyzes the methylthiolation of N6-(dimethylallyl)adenosine (i(6)A), leading to the formation of 2-methylthio-N6-(dimethylallyl)adenosine (ms(2)i(6)A) at position 37 in tRNAs that read codons beginning with uridine.</text>
</comment>
<dbReference type="InterPro" id="IPR006638">
    <property type="entry name" value="Elp3/MiaA/NifB-like_rSAM"/>
</dbReference>